<feature type="transmembrane region" description="Helical" evidence="3">
    <location>
        <begin position="60"/>
        <end position="83"/>
    </location>
</feature>
<dbReference type="InterPro" id="IPR011701">
    <property type="entry name" value="MFS"/>
</dbReference>
<feature type="region of interest" description="Disordered" evidence="2">
    <location>
        <begin position="238"/>
        <end position="265"/>
    </location>
</feature>
<dbReference type="GO" id="GO:0016020">
    <property type="term" value="C:membrane"/>
    <property type="evidence" value="ECO:0007669"/>
    <property type="project" value="UniProtKB-SubCell"/>
</dbReference>
<protein>
    <recommendedName>
        <fullName evidence="4">Major facilitator superfamily (MFS) profile domain-containing protein</fullName>
    </recommendedName>
</protein>
<keyword evidence="3" id="KW-0472">Membrane</keyword>
<dbReference type="InterPro" id="IPR020846">
    <property type="entry name" value="MFS_dom"/>
</dbReference>
<evidence type="ECO:0000313" key="5">
    <source>
        <dbReference type="EMBL" id="CAG7719375.1"/>
    </source>
</evidence>
<dbReference type="Proteomes" id="UP000708208">
    <property type="component" value="Unassembled WGS sequence"/>
</dbReference>
<feature type="transmembrane region" description="Helical" evidence="3">
    <location>
        <begin position="183"/>
        <end position="204"/>
    </location>
</feature>
<dbReference type="GO" id="GO:0008028">
    <property type="term" value="F:monocarboxylic acid transmembrane transporter activity"/>
    <property type="evidence" value="ECO:0007669"/>
    <property type="project" value="TreeGrafter"/>
</dbReference>
<feature type="transmembrane region" description="Helical" evidence="3">
    <location>
        <begin position="445"/>
        <end position="463"/>
    </location>
</feature>
<comment type="subcellular location">
    <subcellularLocation>
        <location evidence="1">Membrane</location>
        <topology evidence="1">Multi-pass membrane protein</topology>
    </subcellularLocation>
</comment>
<dbReference type="PANTHER" id="PTHR11360">
    <property type="entry name" value="MONOCARBOXYLATE TRANSPORTER"/>
    <property type="match status" value="1"/>
</dbReference>
<evidence type="ECO:0000313" key="6">
    <source>
        <dbReference type="Proteomes" id="UP000708208"/>
    </source>
</evidence>
<feature type="domain" description="Major facilitator superfamily (MFS) profile" evidence="4">
    <location>
        <begin position="405"/>
        <end position="621"/>
    </location>
</feature>
<dbReference type="PANTHER" id="PTHR11360:SF284">
    <property type="entry name" value="EG:103B4.3 PROTEIN-RELATED"/>
    <property type="match status" value="1"/>
</dbReference>
<name>A0A8J2JL07_9HEXA</name>
<feature type="transmembrane region" description="Helical" evidence="3">
    <location>
        <begin position="90"/>
        <end position="109"/>
    </location>
</feature>
<comment type="caution">
    <text evidence="5">The sequence shown here is derived from an EMBL/GenBank/DDBJ whole genome shotgun (WGS) entry which is preliminary data.</text>
</comment>
<keyword evidence="6" id="KW-1185">Reference proteome</keyword>
<sequence length="621" mass="68008">MLVEERGERRKRVATPPDGGWGWIVVFASFMIHVIADGVAYSFGLFFVEISKEFKGSKSAASWIGSILFGVTFGAGPIASAFVNRFGCRAVSIAGSVIACFGFGISYWATSFAFLYVSVGLIGGLGLGLIYLPAIVCVSCYFEKKRAFVTGIAVCGSGFGNFLLALVLDPLECLSKDIQQLGWRAALIVVALMLLSCIIFASMFKPLEEPLEDFPNPNYEMENDKRYDSSGNNDSYFMSSTGDLRRHPRKSLPASPAHNDGVNPKGSIEMLPIKYLRDDQDESISSLRRVDSLEEIALKTDSIISENNHEYELATPQRGVITSRKDVFFSGSVSHIPDLIPDERGMNAEEYSRPASSIANYDQQRLSSRRCSGTLKPNCCSRFFSPEFRAGFHTMMDFSLLVDPVFLFFATSNFLTNVGFNVPYIYLADLSKDHLQIHDDKDPSLGYIVSSIGIANTVSRLVLGYFSDKKCVNRLYLYSSSLTICGVATGLAVHGFSLGTLAFCAALFGATGGVYVGLTSVILVDLFGLDKLSNAFGIVLMFQGIGTIFGPPVVGVLFDHFNNYVYGFWLAGITITISGSMLFLIPCIRKHRSNKNHRSHVGYGNSPYAITSDNNRDALIT</sequence>
<feature type="transmembrane region" description="Helical" evidence="3">
    <location>
        <begin position="475"/>
        <end position="494"/>
    </location>
</feature>
<feature type="transmembrane region" description="Helical" evidence="3">
    <location>
        <begin position="21"/>
        <end position="48"/>
    </location>
</feature>
<accession>A0A8J2JL07</accession>
<evidence type="ECO:0000256" key="2">
    <source>
        <dbReference type="SAM" id="MobiDB-lite"/>
    </source>
</evidence>
<feature type="transmembrane region" description="Helical" evidence="3">
    <location>
        <begin position="564"/>
        <end position="588"/>
    </location>
</feature>
<feature type="transmembrane region" description="Helical" evidence="3">
    <location>
        <begin position="115"/>
        <end position="141"/>
    </location>
</feature>
<feature type="transmembrane region" description="Helical" evidence="3">
    <location>
        <begin position="405"/>
        <end position="425"/>
    </location>
</feature>
<feature type="transmembrane region" description="Helical" evidence="3">
    <location>
        <begin position="536"/>
        <end position="558"/>
    </location>
</feature>
<organism evidence="5 6">
    <name type="scientific">Allacma fusca</name>
    <dbReference type="NCBI Taxonomy" id="39272"/>
    <lineage>
        <taxon>Eukaryota</taxon>
        <taxon>Metazoa</taxon>
        <taxon>Ecdysozoa</taxon>
        <taxon>Arthropoda</taxon>
        <taxon>Hexapoda</taxon>
        <taxon>Collembola</taxon>
        <taxon>Symphypleona</taxon>
        <taxon>Sminthuridae</taxon>
        <taxon>Allacma</taxon>
    </lineage>
</organism>
<proteinExistence type="predicted"/>
<feature type="transmembrane region" description="Helical" evidence="3">
    <location>
        <begin position="500"/>
        <end position="524"/>
    </location>
</feature>
<keyword evidence="3" id="KW-0812">Transmembrane</keyword>
<dbReference type="AlphaFoldDB" id="A0A8J2JL07"/>
<gene>
    <name evidence="5" type="ORF">AFUS01_LOCUS8702</name>
</gene>
<evidence type="ECO:0000256" key="1">
    <source>
        <dbReference type="ARBA" id="ARBA00004141"/>
    </source>
</evidence>
<dbReference type="CDD" id="cd17352">
    <property type="entry name" value="MFS_MCT_SLC16"/>
    <property type="match status" value="1"/>
</dbReference>
<dbReference type="OrthoDB" id="6499973at2759"/>
<dbReference type="Pfam" id="PF07690">
    <property type="entry name" value="MFS_1"/>
    <property type="match status" value="2"/>
</dbReference>
<dbReference type="PROSITE" id="PS50850">
    <property type="entry name" value="MFS"/>
    <property type="match status" value="1"/>
</dbReference>
<evidence type="ECO:0000259" key="4">
    <source>
        <dbReference type="PROSITE" id="PS50850"/>
    </source>
</evidence>
<reference evidence="5" key="1">
    <citation type="submission" date="2021-06" db="EMBL/GenBank/DDBJ databases">
        <authorList>
            <person name="Hodson N. C."/>
            <person name="Mongue J. A."/>
            <person name="Jaron S. K."/>
        </authorList>
    </citation>
    <scope>NUCLEOTIDE SEQUENCE</scope>
</reference>
<dbReference type="EMBL" id="CAJVCH010060856">
    <property type="protein sequence ID" value="CAG7719375.1"/>
    <property type="molecule type" value="Genomic_DNA"/>
</dbReference>
<keyword evidence="3" id="KW-1133">Transmembrane helix</keyword>
<evidence type="ECO:0000256" key="3">
    <source>
        <dbReference type="SAM" id="Phobius"/>
    </source>
</evidence>
<feature type="transmembrane region" description="Helical" evidence="3">
    <location>
        <begin position="148"/>
        <end position="168"/>
    </location>
</feature>
<dbReference type="InterPro" id="IPR050327">
    <property type="entry name" value="Proton-linked_MCT"/>
</dbReference>